<evidence type="ECO:0000313" key="8">
    <source>
        <dbReference type="EMBL" id="EYC21221.1"/>
    </source>
</evidence>
<evidence type="ECO:0000256" key="4">
    <source>
        <dbReference type="ARBA" id="ARBA00022801"/>
    </source>
</evidence>
<evidence type="ECO:0008006" key="10">
    <source>
        <dbReference type="Google" id="ProtNLM"/>
    </source>
</evidence>
<evidence type="ECO:0000256" key="5">
    <source>
        <dbReference type="ARBA" id="ARBA00022839"/>
    </source>
</evidence>
<dbReference type="GO" id="GO:0003676">
    <property type="term" value="F:nucleic acid binding"/>
    <property type="evidence" value="ECO:0007669"/>
    <property type="project" value="InterPro"/>
</dbReference>
<evidence type="ECO:0000256" key="7">
    <source>
        <dbReference type="SAM" id="MobiDB-lite"/>
    </source>
</evidence>
<dbReference type="InterPro" id="IPR012337">
    <property type="entry name" value="RNaseH-like_sf"/>
</dbReference>
<keyword evidence="9" id="KW-1185">Reference proteome</keyword>
<reference evidence="9" key="1">
    <citation type="journal article" date="2015" name="Nat. Genet.">
        <title>The genome and transcriptome of the zoonotic hookworm Ancylostoma ceylanicum identify infection-specific gene families.</title>
        <authorList>
            <person name="Schwarz E.M."/>
            <person name="Hu Y."/>
            <person name="Antoshechkin I."/>
            <person name="Miller M.M."/>
            <person name="Sternberg P.W."/>
            <person name="Aroian R.V."/>
        </authorList>
    </citation>
    <scope>NUCLEOTIDE SEQUENCE</scope>
    <source>
        <strain evidence="9">HY135</strain>
    </source>
</reference>
<dbReference type="STRING" id="53326.A0A016V1U3"/>
<proteinExistence type="predicted"/>
<keyword evidence="5" id="KW-0269">Exonuclease</keyword>
<feature type="region of interest" description="Disordered" evidence="7">
    <location>
        <begin position="740"/>
        <end position="760"/>
    </location>
</feature>
<dbReference type="GO" id="GO:0046872">
    <property type="term" value="F:metal ion binding"/>
    <property type="evidence" value="ECO:0007669"/>
    <property type="project" value="UniProtKB-KW"/>
</dbReference>
<name>A0A016V1U3_9BILA</name>
<protein>
    <recommendedName>
        <fullName evidence="10">Exonuclease domain-containing protein</fullName>
    </recommendedName>
</protein>
<dbReference type="SUPFAM" id="SSF53098">
    <property type="entry name" value="Ribonuclease H-like"/>
    <property type="match status" value="2"/>
</dbReference>
<evidence type="ECO:0000256" key="3">
    <source>
        <dbReference type="ARBA" id="ARBA00022723"/>
    </source>
</evidence>
<feature type="region of interest" description="Disordered" evidence="7">
    <location>
        <begin position="1"/>
        <end position="77"/>
    </location>
</feature>
<dbReference type="PANTHER" id="PTHR13058">
    <property type="entry name" value="THREE PRIME REPAIR EXONUCLEASE 1, 2"/>
    <property type="match status" value="1"/>
</dbReference>
<feature type="compositionally biased region" description="Basic and acidic residues" evidence="7">
    <location>
        <begin position="11"/>
        <end position="26"/>
    </location>
</feature>
<evidence type="ECO:0000313" key="9">
    <source>
        <dbReference type="Proteomes" id="UP000024635"/>
    </source>
</evidence>
<keyword evidence="4" id="KW-0378">Hydrolase</keyword>
<dbReference type="OrthoDB" id="10250935at2759"/>
<evidence type="ECO:0000256" key="6">
    <source>
        <dbReference type="ARBA" id="ARBA00022842"/>
    </source>
</evidence>
<dbReference type="GO" id="GO:0008296">
    <property type="term" value="F:3'-5'-DNA exonuclease activity"/>
    <property type="evidence" value="ECO:0007669"/>
    <property type="project" value="TreeGrafter"/>
</dbReference>
<organism evidence="8 9">
    <name type="scientific">Ancylostoma ceylanicum</name>
    <dbReference type="NCBI Taxonomy" id="53326"/>
    <lineage>
        <taxon>Eukaryota</taxon>
        <taxon>Metazoa</taxon>
        <taxon>Ecdysozoa</taxon>
        <taxon>Nematoda</taxon>
        <taxon>Chromadorea</taxon>
        <taxon>Rhabditida</taxon>
        <taxon>Rhabditina</taxon>
        <taxon>Rhabditomorpha</taxon>
        <taxon>Strongyloidea</taxon>
        <taxon>Ancylostomatidae</taxon>
        <taxon>Ancylostomatinae</taxon>
        <taxon>Ancylostoma</taxon>
    </lineage>
</organism>
<comment type="cofactor">
    <cofactor evidence="1">
        <name>Mg(2+)</name>
        <dbReference type="ChEBI" id="CHEBI:18420"/>
    </cofactor>
</comment>
<dbReference type="InterPro" id="IPR040393">
    <property type="entry name" value="TREX1/2"/>
</dbReference>
<dbReference type="EMBL" id="JARK01001356">
    <property type="protein sequence ID" value="EYC21221.1"/>
    <property type="molecule type" value="Genomic_DNA"/>
</dbReference>
<evidence type="ECO:0000256" key="1">
    <source>
        <dbReference type="ARBA" id="ARBA00001946"/>
    </source>
</evidence>
<feature type="compositionally biased region" description="Acidic residues" evidence="7">
    <location>
        <begin position="27"/>
        <end position="42"/>
    </location>
</feature>
<gene>
    <name evidence="8" type="primary">Acey_s0020.g62</name>
    <name evidence="8" type="synonym">Acey-W02F12.4</name>
    <name evidence="8" type="ORF">Y032_0020g62</name>
</gene>
<sequence>MSESGDSAASFREEPVFFEGHDRLEEPETQPLDFDDEQEGVEQDGRESPFIEQMPPTPPPHPTHALEAQPPALPTTPSKIAQFASKMGMVSDPVQRNSGVPILNDAAQEEQRATAVLKRSAKITLSPSKTIKRKRLGCVEAVSTFVFMDLETTGRIHGDMDAHRRHLENKLRDPQDFSNALSAVILETQRSEYPRITEMSFISVPREMFIRGQAKMKELCDSGNTACLRLRLAGNVHTRQINPQLDERQWSAYEASRIEGKSCKIYKLLAHKGFIVDVDGLNHAREDLILKHTFAQEWPAVRAFLDSCPKPACLVAHNGLCFDYRVLYGELTRCGFIEKDMGMPEGVVFVDSFLAIKEVEETHRNELHHATKLVDWKMLSDQVSLSRVPACEDIPAAIEEDPGSTEAVSEEMNVTLNLAPQLPNDPRTPNRPPPPRSSHSEPAKLCGRRRLFDEELQHNDHPLLFLNAEEWSPAKRRRIRPEFFKRLMGGRWDFNRTVAQMNTKNKLTTIYETILKSQYDAHYAQDDTEALMQLPHVPSRHDVTRRVCESQLPQGHTWAECARRVPVVVSMAFAPVPAIFAPSQQRGHDIAVYIFPHEHSLCYEFFFHCRSADAKTETYLCCGCKALKTKDNKVYRQPIPSVKLRDGYFISDPMNPFRPHFCLPRSTPQATTRRLIIERCNELRAGPSGKPTRNVVDELLSDITSPKFDAFPMTERRAMVEQIASPYGNARDNLRRTLQRNQKKGLNPQPDRPRLTGKTRKPREIKREIITEDNETPAEVIPHVKPIVEVTRKRFSCSEPIRTFVFMDLATTGMFAGYSEAQRRISPELLRDDEMCSTALQRLIMETEVNEYPRITEMSFLSIPRDIFTRGQKTIQSLCQEAPDRSFVLRLAANVRTCQVNPELDEQQWEAYQNVRASDSAVVPRPRHDLEVKRTFYDEWLSMRAFLDECPKPVCLVAHNGIFFDYRVLYGELMRHGFIDIGLGIPKGVVFVDSVLAIREIEDTYLREVAEATKELASQRACHDVAAYEDITAEDNQDVISTPGFAQGDSKEVHPETPALKRTRLLNGRDTSKYTLSKLDGQPYDEHPLSVFNIQEWPPAKMRRIRPEFFKQNSHGGWEFNYVAAKNALRDDLAVLYETVVKTQYGAHFTQDDAEALVQICVAYGKGFQDYVDYNAAHFPF</sequence>
<dbReference type="Gene3D" id="3.30.420.10">
    <property type="entry name" value="Ribonuclease H-like superfamily/Ribonuclease H"/>
    <property type="match status" value="2"/>
</dbReference>
<feature type="region of interest" description="Disordered" evidence="7">
    <location>
        <begin position="419"/>
        <end position="444"/>
    </location>
</feature>
<dbReference type="InterPro" id="IPR036397">
    <property type="entry name" value="RNaseH_sf"/>
</dbReference>
<evidence type="ECO:0000256" key="2">
    <source>
        <dbReference type="ARBA" id="ARBA00022722"/>
    </source>
</evidence>
<keyword evidence="3" id="KW-0479">Metal-binding</keyword>
<dbReference type="GO" id="GO:0005737">
    <property type="term" value="C:cytoplasm"/>
    <property type="evidence" value="ECO:0007669"/>
    <property type="project" value="TreeGrafter"/>
</dbReference>
<dbReference type="PANTHER" id="PTHR13058:SF19">
    <property type="entry name" value="LD40940P"/>
    <property type="match status" value="1"/>
</dbReference>
<dbReference type="Proteomes" id="UP000024635">
    <property type="component" value="Unassembled WGS sequence"/>
</dbReference>
<comment type="caution">
    <text evidence="8">The sequence shown here is derived from an EMBL/GenBank/DDBJ whole genome shotgun (WGS) entry which is preliminary data.</text>
</comment>
<dbReference type="AlphaFoldDB" id="A0A016V1U3"/>
<accession>A0A016V1U3</accession>
<keyword evidence="6" id="KW-0460">Magnesium</keyword>
<keyword evidence="2" id="KW-0540">Nuclease</keyword>
<dbReference type="GO" id="GO:0006308">
    <property type="term" value="P:DNA catabolic process"/>
    <property type="evidence" value="ECO:0007669"/>
    <property type="project" value="TreeGrafter"/>
</dbReference>